<keyword evidence="2" id="KW-1185">Reference proteome</keyword>
<organism evidence="1 2">
    <name type="scientific">Effrenium voratum</name>
    <dbReference type="NCBI Taxonomy" id="2562239"/>
    <lineage>
        <taxon>Eukaryota</taxon>
        <taxon>Sar</taxon>
        <taxon>Alveolata</taxon>
        <taxon>Dinophyceae</taxon>
        <taxon>Suessiales</taxon>
        <taxon>Symbiodiniaceae</taxon>
        <taxon>Effrenium</taxon>
    </lineage>
</organism>
<proteinExistence type="predicted"/>
<gene>
    <name evidence="1" type="ORF">EVOR1521_LOCUS29661</name>
</gene>
<evidence type="ECO:0008006" key="3">
    <source>
        <dbReference type="Google" id="ProtNLM"/>
    </source>
</evidence>
<dbReference type="InterPro" id="IPR036034">
    <property type="entry name" value="PDZ_sf"/>
</dbReference>
<dbReference type="EMBL" id="CAUJNA010003705">
    <property type="protein sequence ID" value="CAJ1408155.1"/>
    <property type="molecule type" value="Genomic_DNA"/>
</dbReference>
<comment type="caution">
    <text evidence="1">The sequence shown here is derived from an EMBL/GenBank/DDBJ whole genome shotgun (WGS) entry which is preliminary data.</text>
</comment>
<accession>A0AA36ND77</accession>
<sequence length="206" mass="23116">MFCCCSTENEEQHVDLSPDALRNRGLVEVQKTFADEDLKVFTVTLQGILGITVDRSDGHRTLVREVSGGAASVWNDQNPGRRILPFDHILEVNGERCLGEDITGKFEGKEVTLKLQRPHVRTVVLERPGRLGIDVNYRKTSLTPWIAAISAGLVDDWNKKQPDLCVLPHDRISEVNGQSGTIETVLEKLRSAEKQMILTVMHYDEI</sequence>
<evidence type="ECO:0000313" key="2">
    <source>
        <dbReference type="Proteomes" id="UP001178507"/>
    </source>
</evidence>
<name>A0AA36ND77_9DINO</name>
<dbReference type="AlphaFoldDB" id="A0AA36ND77"/>
<reference evidence="1" key="1">
    <citation type="submission" date="2023-08" db="EMBL/GenBank/DDBJ databases">
        <authorList>
            <person name="Chen Y."/>
            <person name="Shah S."/>
            <person name="Dougan E. K."/>
            <person name="Thang M."/>
            <person name="Chan C."/>
        </authorList>
    </citation>
    <scope>NUCLEOTIDE SEQUENCE</scope>
</reference>
<dbReference type="SUPFAM" id="SSF50156">
    <property type="entry name" value="PDZ domain-like"/>
    <property type="match status" value="1"/>
</dbReference>
<dbReference type="Proteomes" id="UP001178507">
    <property type="component" value="Unassembled WGS sequence"/>
</dbReference>
<protein>
    <recommendedName>
        <fullName evidence="3">PDZ domain-containing protein</fullName>
    </recommendedName>
</protein>
<evidence type="ECO:0000313" key="1">
    <source>
        <dbReference type="EMBL" id="CAJ1408155.1"/>
    </source>
</evidence>